<feature type="compositionally biased region" description="Low complexity" evidence="5">
    <location>
        <begin position="209"/>
        <end position="223"/>
    </location>
</feature>
<evidence type="ECO:0000259" key="6">
    <source>
        <dbReference type="PROSITE" id="PS50977"/>
    </source>
</evidence>
<protein>
    <submittedName>
        <fullName evidence="7">TetR family transcriptional regulator</fullName>
    </submittedName>
</protein>
<dbReference type="AlphaFoldDB" id="A0A4V2PHU7"/>
<dbReference type="GO" id="GO:0003700">
    <property type="term" value="F:DNA-binding transcription factor activity"/>
    <property type="evidence" value="ECO:0007669"/>
    <property type="project" value="TreeGrafter"/>
</dbReference>
<feature type="region of interest" description="Disordered" evidence="5">
    <location>
        <begin position="186"/>
        <end position="223"/>
    </location>
</feature>
<organism evidence="7 8">
    <name type="scientific">Pseudonocardia endophytica</name>
    <dbReference type="NCBI Taxonomy" id="401976"/>
    <lineage>
        <taxon>Bacteria</taxon>
        <taxon>Bacillati</taxon>
        <taxon>Actinomycetota</taxon>
        <taxon>Actinomycetes</taxon>
        <taxon>Pseudonocardiales</taxon>
        <taxon>Pseudonocardiaceae</taxon>
        <taxon>Pseudonocardia</taxon>
    </lineage>
</organism>
<keyword evidence="2 4" id="KW-0238">DNA-binding</keyword>
<feature type="DNA-binding region" description="H-T-H motif" evidence="4">
    <location>
        <begin position="32"/>
        <end position="51"/>
    </location>
</feature>
<dbReference type="EMBL" id="SMFZ01000002">
    <property type="protein sequence ID" value="TCK22146.1"/>
    <property type="molecule type" value="Genomic_DNA"/>
</dbReference>
<gene>
    <name evidence="7" type="ORF">EV378_6146</name>
</gene>
<evidence type="ECO:0000313" key="8">
    <source>
        <dbReference type="Proteomes" id="UP000295560"/>
    </source>
</evidence>
<keyword evidence="1" id="KW-0805">Transcription regulation</keyword>
<dbReference type="PANTHER" id="PTHR30055">
    <property type="entry name" value="HTH-TYPE TRANSCRIPTIONAL REGULATOR RUTR"/>
    <property type="match status" value="1"/>
</dbReference>
<dbReference type="RefSeq" id="WP_132430806.1">
    <property type="nucleotide sequence ID" value="NZ_SMFZ01000002.1"/>
</dbReference>
<dbReference type="GO" id="GO:0000976">
    <property type="term" value="F:transcription cis-regulatory region binding"/>
    <property type="evidence" value="ECO:0007669"/>
    <property type="project" value="TreeGrafter"/>
</dbReference>
<evidence type="ECO:0000256" key="5">
    <source>
        <dbReference type="SAM" id="MobiDB-lite"/>
    </source>
</evidence>
<dbReference type="Pfam" id="PF00440">
    <property type="entry name" value="TetR_N"/>
    <property type="match status" value="1"/>
</dbReference>
<dbReference type="SUPFAM" id="SSF46689">
    <property type="entry name" value="Homeodomain-like"/>
    <property type="match status" value="1"/>
</dbReference>
<evidence type="ECO:0000313" key="7">
    <source>
        <dbReference type="EMBL" id="TCK22146.1"/>
    </source>
</evidence>
<proteinExistence type="predicted"/>
<dbReference type="PANTHER" id="PTHR30055:SF234">
    <property type="entry name" value="HTH-TYPE TRANSCRIPTIONAL REGULATOR BETI"/>
    <property type="match status" value="1"/>
</dbReference>
<reference evidence="7 8" key="1">
    <citation type="submission" date="2019-03" db="EMBL/GenBank/DDBJ databases">
        <title>Sequencing the genomes of 1000 actinobacteria strains.</title>
        <authorList>
            <person name="Klenk H.-P."/>
        </authorList>
    </citation>
    <scope>NUCLEOTIDE SEQUENCE [LARGE SCALE GENOMIC DNA]</scope>
    <source>
        <strain evidence="7 8">DSM 44969</strain>
    </source>
</reference>
<evidence type="ECO:0000256" key="3">
    <source>
        <dbReference type="ARBA" id="ARBA00023163"/>
    </source>
</evidence>
<keyword evidence="3" id="KW-0804">Transcription</keyword>
<dbReference type="InterPro" id="IPR050109">
    <property type="entry name" value="HTH-type_TetR-like_transc_reg"/>
</dbReference>
<evidence type="ECO:0000256" key="4">
    <source>
        <dbReference type="PROSITE-ProRule" id="PRU00335"/>
    </source>
</evidence>
<name>A0A4V2PHU7_PSEEN</name>
<feature type="domain" description="HTH tetR-type" evidence="6">
    <location>
        <begin position="9"/>
        <end position="69"/>
    </location>
</feature>
<dbReference type="SUPFAM" id="SSF48498">
    <property type="entry name" value="Tetracyclin repressor-like, C-terminal domain"/>
    <property type="match status" value="1"/>
</dbReference>
<dbReference type="Proteomes" id="UP000295560">
    <property type="component" value="Unassembled WGS sequence"/>
</dbReference>
<dbReference type="InterPro" id="IPR009057">
    <property type="entry name" value="Homeodomain-like_sf"/>
</dbReference>
<dbReference type="InterPro" id="IPR001647">
    <property type="entry name" value="HTH_TetR"/>
</dbReference>
<accession>A0A4V2PHU7</accession>
<dbReference type="InterPro" id="IPR036271">
    <property type="entry name" value="Tet_transcr_reg_TetR-rel_C_sf"/>
</dbReference>
<keyword evidence="8" id="KW-1185">Reference proteome</keyword>
<dbReference type="PROSITE" id="PS50977">
    <property type="entry name" value="HTH_TETR_2"/>
    <property type="match status" value="1"/>
</dbReference>
<sequence length="223" mass="23720">MGHPQRSDARDNRNRILAVTRVAVATGDTAVTVREIARRAEVGTATVYRHFSGRDALFAAAGRMPVCSRIVADGLATDDAWEGFALVVERLMEARALDRSAGPAASTPPPAVVVDHAAGDRERAFRLLLRLVGRAKEAGDLRADLVVSDVVLALMANEGVRVAPPTTRVAASRRLAALMIQSFRARPDPEPLPPAVRLPPVAGHRPADRMSPTSSPGRSSGTM</sequence>
<evidence type="ECO:0000256" key="2">
    <source>
        <dbReference type="ARBA" id="ARBA00023125"/>
    </source>
</evidence>
<dbReference type="Gene3D" id="1.10.357.10">
    <property type="entry name" value="Tetracycline Repressor, domain 2"/>
    <property type="match status" value="1"/>
</dbReference>
<comment type="caution">
    <text evidence="7">The sequence shown here is derived from an EMBL/GenBank/DDBJ whole genome shotgun (WGS) entry which is preliminary data.</text>
</comment>
<dbReference type="OrthoDB" id="9795011at2"/>
<evidence type="ECO:0000256" key="1">
    <source>
        <dbReference type="ARBA" id="ARBA00023015"/>
    </source>
</evidence>